<organism evidence="3">
    <name type="scientific">uncultured Caudovirales phage</name>
    <dbReference type="NCBI Taxonomy" id="2100421"/>
    <lineage>
        <taxon>Viruses</taxon>
        <taxon>Duplodnaviria</taxon>
        <taxon>Heunggongvirae</taxon>
        <taxon>Uroviricota</taxon>
        <taxon>Caudoviricetes</taxon>
        <taxon>Peduoviridae</taxon>
        <taxon>Maltschvirus</taxon>
        <taxon>Maltschvirus maltsch</taxon>
    </lineage>
</organism>
<keyword evidence="1" id="KW-0175">Coiled coil</keyword>
<evidence type="ECO:0000256" key="1">
    <source>
        <dbReference type="SAM" id="Coils"/>
    </source>
</evidence>
<gene>
    <name evidence="2" type="ORF">UFOVP1101_9</name>
    <name evidence="3" type="ORF">UFOVP1362_17</name>
</gene>
<proteinExistence type="predicted"/>
<accession>A0A6J5S177</accession>
<sequence length="61" mass="7601">MNLINRFLWHYWWGQSQYLQQRLDELDAEENNMREDRRKVRARLMKAEARVITYAQIEGMK</sequence>
<dbReference type="EMBL" id="LR797059">
    <property type="protein sequence ID" value="CAB4183790.1"/>
    <property type="molecule type" value="Genomic_DNA"/>
</dbReference>
<dbReference type="EMBL" id="LR797311">
    <property type="protein sequence ID" value="CAB4201935.1"/>
    <property type="molecule type" value="Genomic_DNA"/>
</dbReference>
<feature type="coiled-coil region" evidence="1">
    <location>
        <begin position="16"/>
        <end position="50"/>
    </location>
</feature>
<evidence type="ECO:0000313" key="2">
    <source>
        <dbReference type="EMBL" id="CAB4183790.1"/>
    </source>
</evidence>
<protein>
    <submittedName>
        <fullName evidence="3">Uncharacterized protein</fullName>
    </submittedName>
</protein>
<reference evidence="3" key="1">
    <citation type="submission" date="2020-05" db="EMBL/GenBank/DDBJ databases">
        <authorList>
            <person name="Chiriac C."/>
            <person name="Salcher M."/>
            <person name="Ghai R."/>
            <person name="Kavagutti S V."/>
        </authorList>
    </citation>
    <scope>NUCLEOTIDE SEQUENCE</scope>
</reference>
<name>A0A6J5S177_9CAUD</name>
<evidence type="ECO:0000313" key="3">
    <source>
        <dbReference type="EMBL" id="CAB4201935.1"/>
    </source>
</evidence>